<dbReference type="AlphaFoldDB" id="A0A547PY08"/>
<dbReference type="OrthoDB" id="7875768at2"/>
<proteinExistence type="predicted"/>
<dbReference type="EMBL" id="VFSV01000017">
    <property type="protein sequence ID" value="TRD19035.1"/>
    <property type="molecule type" value="Genomic_DNA"/>
</dbReference>
<evidence type="ECO:0000313" key="1">
    <source>
        <dbReference type="EMBL" id="TRD19035.1"/>
    </source>
</evidence>
<gene>
    <name evidence="1" type="ORF">FEV53_11125</name>
</gene>
<comment type="caution">
    <text evidence="1">The sequence shown here is derived from an EMBL/GenBank/DDBJ whole genome shotgun (WGS) entry which is preliminary data.</text>
</comment>
<dbReference type="RefSeq" id="WP_142834879.1">
    <property type="nucleotide sequence ID" value="NZ_VFSV01000017.1"/>
</dbReference>
<name>A0A547PY08_9RHOB</name>
<dbReference type="Proteomes" id="UP000318590">
    <property type="component" value="Unassembled WGS sequence"/>
</dbReference>
<sequence>MAELGYSEPAEDVIEQIRRLVSSVDAQSSDDILVLSQEMRVYEAGQPKDKIAPHEIDLQDDDALRGLVSEMVREELSGALGMKVTRSIRKLVRKEINEALAARDLT</sequence>
<organism evidence="1 2">
    <name type="scientific">Palleronia caenipelagi</name>
    <dbReference type="NCBI Taxonomy" id="2489174"/>
    <lineage>
        <taxon>Bacteria</taxon>
        <taxon>Pseudomonadati</taxon>
        <taxon>Pseudomonadota</taxon>
        <taxon>Alphaproteobacteria</taxon>
        <taxon>Rhodobacterales</taxon>
        <taxon>Roseobacteraceae</taxon>
        <taxon>Palleronia</taxon>
    </lineage>
</organism>
<accession>A0A547PY08</accession>
<protein>
    <submittedName>
        <fullName evidence="1">Uncharacterized protein</fullName>
    </submittedName>
</protein>
<keyword evidence="2" id="KW-1185">Reference proteome</keyword>
<evidence type="ECO:0000313" key="2">
    <source>
        <dbReference type="Proteomes" id="UP000318590"/>
    </source>
</evidence>
<reference evidence="1 2" key="1">
    <citation type="submission" date="2019-06" db="EMBL/GenBank/DDBJ databases">
        <title>Paenimaribius caenipelagi gen. nov., sp. nov., isolated from a tidal flat.</title>
        <authorList>
            <person name="Yoon J.-H."/>
        </authorList>
    </citation>
    <scope>NUCLEOTIDE SEQUENCE [LARGE SCALE GENOMIC DNA]</scope>
    <source>
        <strain evidence="1 2">JBTF-M29</strain>
    </source>
</reference>